<dbReference type="GO" id="GO:0016301">
    <property type="term" value="F:kinase activity"/>
    <property type="evidence" value="ECO:0007669"/>
    <property type="project" value="UniProtKB-KW"/>
</dbReference>
<dbReference type="InterPro" id="IPR020568">
    <property type="entry name" value="Ribosomal_Su5_D2-typ_SF"/>
</dbReference>
<dbReference type="InterPro" id="IPR047765">
    <property type="entry name" value="GHMP_GYDIA-like"/>
</dbReference>
<dbReference type="SUPFAM" id="SSF54211">
    <property type="entry name" value="Ribosomal protein S5 domain 2-like"/>
    <property type="match status" value="1"/>
</dbReference>
<keyword evidence="1" id="KW-0418">Kinase</keyword>
<gene>
    <name evidence="1" type="ORF">DDV96_02065</name>
</gene>
<sequence length="301" mass="34026">MNNTFYSHGKLLLTGEYVVLDGAKALAIPTKYGQRLTILPTTKGDLLWNSFDVHEHCWFGAGFYRDNFEIEGNNNPRVAHTLQQILCEAKRLNPNFFTQTDGIHAITELEFPQDWGLGSSSTLINNIAQWANVDAYALLKNSFGGSGYDIAAAQQDGPFLYQLKDGQPKVQQAHLQWDFKDALFFVHLNKKQDSKDGIAHYRTASVSEKDIQEISDISNELVFCPSLSDFEAILQRHEQLISDLINFPTVKEKRFKDFKGVVKSLGAWGGDFVLATGDKTNQDYFRRKGYSTIIPFNDMIL</sequence>
<dbReference type="Proteomes" id="UP000245962">
    <property type="component" value="Unassembled WGS sequence"/>
</dbReference>
<dbReference type="RefSeq" id="WP_116693064.1">
    <property type="nucleotide sequence ID" value="NZ_QEHR01000001.1"/>
</dbReference>
<reference evidence="1 2" key="1">
    <citation type="submission" date="2018-04" db="EMBL/GenBank/DDBJ databases">
        <title>Marixanthomonas spongiae HN-E44 sp. nov., isolated from a marine sponge.</title>
        <authorList>
            <person name="Luo L."/>
            <person name="Zhuang L."/>
        </authorList>
    </citation>
    <scope>NUCLEOTIDE SEQUENCE [LARGE SCALE GENOMIC DNA]</scope>
    <source>
        <strain evidence="1 2">HN-E44</strain>
    </source>
</reference>
<dbReference type="OrthoDB" id="5288719at2"/>
<evidence type="ECO:0000313" key="2">
    <source>
        <dbReference type="Proteomes" id="UP000245962"/>
    </source>
</evidence>
<organism evidence="1 2">
    <name type="scientific">Marixanthomonas spongiae</name>
    <dbReference type="NCBI Taxonomy" id="2174845"/>
    <lineage>
        <taxon>Bacteria</taxon>
        <taxon>Pseudomonadati</taxon>
        <taxon>Bacteroidota</taxon>
        <taxon>Flavobacteriia</taxon>
        <taxon>Flavobacteriales</taxon>
        <taxon>Flavobacteriaceae</taxon>
        <taxon>Marixanthomonas</taxon>
    </lineage>
</organism>
<comment type="caution">
    <text evidence="1">The sequence shown here is derived from an EMBL/GenBank/DDBJ whole genome shotgun (WGS) entry which is preliminary data.</text>
</comment>
<proteinExistence type="predicted"/>
<accession>A0A2U0I894</accession>
<dbReference type="InterPro" id="IPR014721">
    <property type="entry name" value="Ribsml_uS5_D2-typ_fold_subgr"/>
</dbReference>
<keyword evidence="1" id="KW-0808">Transferase</keyword>
<dbReference type="AlphaFoldDB" id="A0A2U0I894"/>
<dbReference type="EMBL" id="QEHR01000001">
    <property type="protein sequence ID" value="PVW17316.1"/>
    <property type="molecule type" value="Genomic_DNA"/>
</dbReference>
<name>A0A2U0I894_9FLAO</name>
<keyword evidence="2" id="KW-1185">Reference proteome</keyword>
<dbReference type="NCBIfam" id="NF040656">
    <property type="entry name" value="GHMP_GYDIA"/>
    <property type="match status" value="1"/>
</dbReference>
<protein>
    <submittedName>
        <fullName evidence="1">GHMP kinase</fullName>
    </submittedName>
</protein>
<dbReference type="Gene3D" id="3.30.230.10">
    <property type="match status" value="1"/>
</dbReference>
<evidence type="ECO:0000313" key="1">
    <source>
        <dbReference type="EMBL" id="PVW17316.1"/>
    </source>
</evidence>